<dbReference type="FunFam" id="3.30.190.20:FF:000009">
    <property type="entry name" value="Ribosomal protein L10a"/>
    <property type="match status" value="1"/>
</dbReference>
<keyword evidence="3" id="KW-0687">Ribonucleoprotein</keyword>
<dbReference type="FunFam" id="3.40.50.790:FF:000002">
    <property type="entry name" value="Ribosomal protein"/>
    <property type="match status" value="1"/>
</dbReference>
<dbReference type="InterPro" id="IPR028364">
    <property type="entry name" value="Ribosomal_uL1/biogenesis"/>
</dbReference>
<dbReference type="GO" id="GO:0005840">
    <property type="term" value="C:ribosome"/>
    <property type="evidence" value="ECO:0007669"/>
    <property type="project" value="UniProtKB-KW"/>
</dbReference>
<keyword evidence="2 5" id="KW-0689">Ribosomal protein</keyword>
<dbReference type="AlphaFoldDB" id="A0A212EXS0"/>
<reference evidence="5 6" key="1">
    <citation type="journal article" date="2011" name="Cell">
        <title>The monarch butterfly genome yields insights into long-distance migration.</title>
        <authorList>
            <person name="Zhan S."/>
            <person name="Merlin C."/>
            <person name="Boore J.L."/>
            <person name="Reppert S.M."/>
        </authorList>
    </citation>
    <scope>NUCLEOTIDE SEQUENCE [LARGE SCALE GENOMIC DNA]</scope>
    <source>
        <strain evidence="5">F-2</strain>
    </source>
</reference>
<accession>A0A212EXS0</accession>
<comment type="caution">
    <text evidence="5">The sequence shown here is derived from an EMBL/GenBank/DDBJ whole genome shotgun (WGS) entry which is preliminary data.</text>
</comment>
<dbReference type="EMBL" id="AGBW02011690">
    <property type="protein sequence ID" value="OWR46292.1"/>
    <property type="molecule type" value="Genomic_DNA"/>
</dbReference>
<proteinExistence type="inferred from homology"/>
<dbReference type="STRING" id="278856.A0A212EXS0"/>
<dbReference type="InterPro" id="IPR016095">
    <property type="entry name" value="Ribosomal_uL1_3-a/b-sand"/>
</dbReference>
<dbReference type="Proteomes" id="UP000007151">
    <property type="component" value="Unassembled WGS sequence"/>
</dbReference>
<name>A0A212EXS0_DANPL</name>
<dbReference type="InterPro" id="IPR023674">
    <property type="entry name" value="Ribosomal_uL1-like"/>
</dbReference>
<evidence type="ECO:0000256" key="2">
    <source>
        <dbReference type="ARBA" id="ARBA00022980"/>
    </source>
</evidence>
<dbReference type="CDD" id="cd00403">
    <property type="entry name" value="Ribosomal_L1"/>
    <property type="match status" value="1"/>
</dbReference>
<dbReference type="GO" id="GO:1990904">
    <property type="term" value="C:ribonucleoprotein complex"/>
    <property type="evidence" value="ECO:0007669"/>
    <property type="project" value="UniProtKB-KW"/>
</dbReference>
<evidence type="ECO:0000313" key="5">
    <source>
        <dbReference type="EMBL" id="OWR46292.1"/>
    </source>
</evidence>
<dbReference type="FunCoup" id="A0A212EXS0">
    <property type="interactions" value="911"/>
</dbReference>
<dbReference type="Gene3D" id="3.40.50.790">
    <property type="match status" value="1"/>
</dbReference>
<dbReference type="GO" id="GO:0003723">
    <property type="term" value="F:RNA binding"/>
    <property type="evidence" value="ECO:0007669"/>
    <property type="project" value="InterPro"/>
</dbReference>
<dbReference type="Pfam" id="PF22593">
    <property type="entry name" value="SPMIP11"/>
    <property type="match status" value="1"/>
</dbReference>
<evidence type="ECO:0000256" key="3">
    <source>
        <dbReference type="ARBA" id="ARBA00023274"/>
    </source>
</evidence>
<dbReference type="eggNOG" id="KOG1570">
    <property type="taxonomic scope" value="Eukaryota"/>
</dbReference>
<organism evidence="5 6">
    <name type="scientific">Danaus plexippus plexippus</name>
    <dbReference type="NCBI Taxonomy" id="278856"/>
    <lineage>
        <taxon>Eukaryota</taxon>
        <taxon>Metazoa</taxon>
        <taxon>Ecdysozoa</taxon>
        <taxon>Arthropoda</taxon>
        <taxon>Hexapoda</taxon>
        <taxon>Insecta</taxon>
        <taxon>Pterygota</taxon>
        <taxon>Neoptera</taxon>
        <taxon>Endopterygota</taxon>
        <taxon>Lepidoptera</taxon>
        <taxon>Glossata</taxon>
        <taxon>Ditrysia</taxon>
        <taxon>Papilionoidea</taxon>
        <taxon>Nymphalidae</taxon>
        <taxon>Danainae</taxon>
        <taxon>Danaini</taxon>
        <taxon>Danaina</taxon>
        <taxon>Danaus</taxon>
        <taxon>Danaus</taxon>
    </lineage>
</organism>
<dbReference type="Gene3D" id="3.30.190.20">
    <property type="match status" value="1"/>
</dbReference>
<dbReference type="PANTHER" id="PTHR23105">
    <property type="entry name" value="RIBOSOMAL PROTEIN L7AE FAMILY MEMBER"/>
    <property type="match status" value="1"/>
</dbReference>
<evidence type="ECO:0000256" key="4">
    <source>
        <dbReference type="ARBA" id="ARBA00035241"/>
    </source>
</evidence>
<dbReference type="InterPro" id="IPR050257">
    <property type="entry name" value="eL8/uL1-like"/>
</dbReference>
<dbReference type="InParanoid" id="A0A212EXS0"/>
<comment type="similarity">
    <text evidence="1">Belongs to the universal ribosomal protein uL1 family.</text>
</comment>
<evidence type="ECO:0000313" key="6">
    <source>
        <dbReference type="Proteomes" id="UP000007151"/>
    </source>
</evidence>
<keyword evidence="6" id="KW-1185">Reference proteome</keyword>
<dbReference type="KEGG" id="dpl:KGM_208750"/>
<sequence length="365" mass="41933">MEFFGITLYGPQNFIKDTLRSDYEEPMSKEEVKPLMQRIIQNSTMPERVQRPDVDSIRLIDCYIGRVNGFAYGSFQRFIKMKRKGVIKPVGPADMYRIPPSSSNDYGWWQHDPEITSSSWHKTFPRRPQPTSPNTLILDIVRKNNKYATLSKVSRDTLYECVNAVLQSSKDKKRNFLETVELQIGLKNYDPQKDKRFSGTVKLKYIPRPKMQVCVLGDQQHCDEAKSLTVPCMDAEALKKLNKNKKLVKKLAKKYDAFLASESLIKQIPRLLGPGLNKAGKFPGLLSHQESMTQKIDEVKATIKFQMKKVLCLSVAVGHVDMTQDELAQNVHLSINFLVSLLKKHWQNVRSLHMKSTMGPPQRLY</sequence>
<dbReference type="SUPFAM" id="SSF56808">
    <property type="entry name" value="Ribosomal protein L1"/>
    <property type="match status" value="1"/>
</dbReference>
<gene>
    <name evidence="5" type="ORF">KGM_208750</name>
</gene>
<protein>
    <recommendedName>
        <fullName evidence="4">Large ribosomal subunit protein uL1</fullName>
    </recommendedName>
</protein>
<dbReference type="Pfam" id="PF00687">
    <property type="entry name" value="Ribosomal_L1"/>
    <property type="match status" value="1"/>
</dbReference>
<evidence type="ECO:0000256" key="1">
    <source>
        <dbReference type="ARBA" id="ARBA00010531"/>
    </source>
</evidence>
<dbReference type="FunFam" id="3.30.190.20:FF:000006">
    <property type="entry name" value="Ribosomal protein"/>
    <property type="match status" value="1"/>
</dbReference>